<reference evidence="7 8" key="1">
    <citation type="submission" date="2019-06" db="EMBL/GenBank/DDBJ databases">
        <title>Sequencing the genomes of 1000 actinobacteria strains.</title>
        <authorList>
            <person name="Klenk H.-P."/>
        </authorList>
    </citation>
    <scope>NUCLEOTIDE SEQUENCE [LARGE SCALE GENOMIC DNA]</scope>
    <source>
        <strain evidence="7 8">DSM 24683</strain>
    </source>
</reference>
<dbReference type="SUPFAM" id="SSF53474">
    <property type="entry name" value="alpha/beta-Hydrolases"/>
    <property type="match status" value="1"/>
</dbReference>
<dbReference type="Pfam" id="PF08386">
    <property type="entry name" value="Abhydrolase_4"/>
    <property type="match status" value="1"/>
</dbReference>
<keyword evidence="8" id="KW-1185">Reference proteome</keyword>
<dbReference type="GO" id="GO:0016787">
    <property type="term" value="F:hydrolase activity"/>
    <property type="evidence" value="ECO:0007669"/>
    <property type="project" value="UniProtKB-KW"/>
</dbReference>
<keyword evidence="3 7" id="KW-0378">Hydrolase</keyword>
<comment type="caution">
    <text evidence="7">The sequence shown here is derived from an EMBL/GenBank/DDBJ whole genome shotgun (WGS) entry which is preliminary data.</text>
</comment>
<feature type="signal peptide" evidence="4">
    <location>
        <begin position="1"/>
        <end position="28"/>
    </location>
</feature>
<evidence type="ECO:0000313" key="8">
    <source>
        <dbReference type="Proteomes" id="UP000318380"/>
    </source>
</evidence>
<organism evidence="7 8">
    <name type="scientific">Kribbella amoyensis</name>
    <dbReference type="NCBI Taxonomy" id="996641"/>
    <lineage>
        <taxon>Bacteria</taxon>
        <taxon>Bacillati</taxon>
        <taxon>Actinomycetota</taxon>
        <taxon>Actinomycetes</taxon>
        <taxon>Propionibacteriales</taxon>
        <taxon>Kribbellaceae</taxon>
        <taxon>Kribbella</taxon>
    </lineage>
</organism>
<feature type="chain" id="PRO_5022065453" evidence="4">
    <location>
        <begin position="29"/>
        <end position="572"/>
    </location>
</feature>
<dbReference type="EMBL" id="VIVK01000001">
    <property type="protein sequence ID" value="TWD83563.1"/>
    <property type="molecule type" value="Genomic_DNA"/>
</dbReference>
<dbReference type="PANTHER" id="PTHR43248">
    <property type="entry name" value="2-SUCCINYL-6-HYDROXY-2,4-CYCLOHEXADIENE-1-CARBOXYLATE SYNTHASE"/>
    <property type="match status" value="1"/>
</dbReference>
<dbReference type="InterPro" id="IPR029058">
    <property type="entry name" value="AB_hydrolase_fold"/>
</dbReference>
<evidence type="ECO:0000259" key="6">
    <source>
        <dbReference type="Pfam" id="PF08386"/>
    </source>
</evidence>
<dbReference type="Proteomes" id="UP000318380">
    <property type="component" value="Unassembled WGS sequence"/>
</dbReference>
<dbReference type="Gene3D" id="3.40.50.1820">
    <property type="entry name" value="alpha/beta hydrolase"/>
    <property type="match status" value="1"/>
</dbReference>
<name>A0A561BXI1_9ACTN</name>
<sequence length="572" mass="62031">MKFRTLAVLGLGISLPALLIVPGSGATASVGTAAGQGRERPAYVAKKYLEQKLTWKPCGEAELRTYCAKVKAPRDWWSAAAPEEIELAVSKVAPKKGKPSRVVFGNPGGPGGAGLGMAPYLASQPALAKNHLAVGFDPRGTGDSTNVSCDGAPGYSMDARDRDRDNLDLIAEASGLVQPYCETQSRGLLPYVNTAQTVQDMDLIRRLLGFDQVDYVGYSGGTWLGAYYQTYFPEHVGRFVLDSNTDFTRSWLNTFEAQPQAFERRFREDFAPWAAKYDQQLKLGRTPRQVIRMYEKLRADLKEQPAVEEFLDGSIKISYDQNTLDNLVVGDLYTKQDFTSLAIDLAFFRDLAEAQREGGPRAAQRKVDALSPARQQQLVSRAQRGTVGLPAIGATRPFADDAEDATFTAVTCNDSVWPQGREYGDLISAQQGPKYPLLGWGMNENPCFYWARPQLTTPTPDGKGLPPTLMVQSVNDPATNVSLARSAHSRYAGSRLVTVTDEGDHGIYGGVNKCADKVVNTFLTTGKAPAADVTCKGEGIPAPSAPDPGEYTGSAPLHRIAGFTRSVSGYLH</sequence>
<feature type="domain" description="Peptidase S33 tripeptidyl aminopeptidase-like C-terminal" evidence="6">
    <location>
        <begin position="441"/>
        <end position="535"/>
    </location>
</feature>
<feature type="domain" description="AB hydrolase-1" evidence="5">
    <location>
        <begin position="107"/>
        <end position="285"/>
    </location>
</feature>
<evidence type="ECO:0000259" key="5">
    <source>
        <dbReference type="Pfam" id="PF00561"/>
    </source>
</evidence>
<evidence type="ECO:0000256" key="4">
    <source>
        <dbReference type="SAM" id="SignalP"/>
    </source>
</evidence>
<dbReference type="Pfam" id="PF00561">
    <property type="entry name" value="Abhydrolase_1"/>
    <property type="match status" value="1"/>
</dbReference>
<dbReference type="InterPro" id="IPR051601">
    <property type="entry name" value="Serine_prot/Carboxylest_S33"/>
</dbReference>
<dbReference type="InterPro" id="IPR013595">
    <property type="entry name" value="Pept_S33_TAP-like_C"/>
</dbReference>
<gene>
    <name evidence="7" type="ORF">FB561_4729</name>
</gene>
<proteinExistence type="inferred from homology"/>
<keyword evidence="2 4" id="KW-0732">Signal</keyword>
<dbReference type="RefSeq" id="WP_145810255.1">
    <property type="nucleotide sequence ID" value="NZ_VIVK01000001.1"/>
</dbReference>
<dbReference type="AlphaFoldDB" id="A0A561BXI1"/>
<dbReference type="InterPro" id="IPR000073">
    <property type="entry name" value="AB_hydrolase_1"/>
</dbReference>
<comment type="similarity">
    <text evidence="1">Belongs to the peptidase S33 family.</text>
</comment>
<accession>A0A561BXI1</accession>
<dbReference type="OrthoDB" id="5519806at2"/>
<evidence type="ECO:0000256" key="1">
    <source>
        <dbReference type="ARBA" id="ARBA00010088"/>
    </source>
</evidence>
<evidence type="ECO:0000313" key="7">
    <source>
        <dbReference type="EMBL" id="TWD83563.1"/>
    </source>
</evidence>
<protein>
    <submittedName>
        <fullName evidence="7">Alpha/beta hydrolase family protein</fullName>
    </submittedName>
</protein>
<dbReference type="PANTHER" id="PTHR43248:SF29">
    <property type="entry name" value="TRIPEPTIDYL AMINOPEPTIDASE"/>
    <property type="match status" value="1"/>
</dbReference>
<evidence type="ECO:0000256" key="3">
    <source>
        <dbReference type="ARBA" id="ARBA00022801"/>
    </source>
</evidence>
<evidence type="ECO:0000256" key="2">
    <source>
        <dbReference type="ARBA" id="ARBA00022729"/>
    </source>
</evidence>